<accession>A0A366LTT4</accession>
<organism evidence="2 3">
    <name type="scientific">Spongiactinospora rosea</name>
    <dbReference type="NCBI Taxonomy" id="2248750"/>
    <lineage>
        <taxon>Bacteria</taxon>
        <taxon>Bacillati</taxon>
        <taxon>Actinomycetota</taxon>
        <taxon>Actinomycetes</taxon>
        <taxon>Streptosporangiales</taxon>
        <taxon>Streptosporangiaceae</taxon>
        <taxon>Spongiactinospora</taxon>
    </lineage>
</organism>
<proteinExistence type="predicted"/>
<feature type="compositionally biased region" description="Basic residues" evidence="1">
    <location>
        <begin position="61"/>
        <end position="84"/>
    </location>
</feature>
<dbReference type="Gene3D" id="3.40.50.720">
    <property type="entry name" value="NAD(P)-binding Rossmann-like Domain"/>
    <property type="match status" value="1"/>
</dbReference>
<keyword evidence="3" id="KW-1185">Reference proteome</keyword>
<dbReference type="Pfam" id="PF13561">
    <property type="entry name" value="adh_short_C2"/>
    <property type="match status" value="1"/>
</dbReference>
<reference evidence="2 3" key="1">
    <citation type="submission" date="2018-06" db="EMBL/GenBank/DDBJ databases">
        <title>Sphaerisporangium craniellae sp. nov., isolated from a marine sponge in the South China Sea.</title>
        <authorList>
            <person name="Li L."/>
        </authorList>
    </citation>
    <scope>NUCLEOTIDE SEQUENCE [LARGE SCALE GENOMIC DNA]</scope>
    <source>
        <strain evidence="2 3">LHW63015</strain>
    </source>
</reference>
<feature type="region of interest" description="Disordered" evidence="1">
    <location>
        <begin position="47"/>
        <end position="84"/>
    </location>
</feature>
<evidence type="ECO:0000313" key="2">
    <source>
        <dbReference type="EMBL" id="RBQ16622.1"/>
    </source>
</evidence>
<feature type="region of interest" description="Disordered" evidence="1">
    <location>
        <begin position="1"/>
        <end position="22"/>
    </location>
</feature>
<evidence type="ECO:0008006" key="4">
    <source>
        <dbReference type="Google" id="ProtNLM"/>
    </source>
</evidence>
<dbReference type="AlphaFoldDB" id="A0A366LTT4"/>
<dbReference type="InterPro" id="IPR002347">
    <property type="entry name" value="SDR_fam"/>
</dbReference>
<comment type="caution">
    <text evidence="2">The sequence shown here is derived from an EMBL/GenBank/DDBJ whole genome shotgun (WGS) entry which is preliminary data.</text>
</comment>
<protein>
    <recommendedName>
        <fullName evidence="4">Enoyl-ACP reductase-like protein</fullName>
    </recommendedName>
</protein>
<dbReference type="OrthoDB" id="9803333at2"/>
<sequence length="84" mass="9192">MPRDIRVNAISPGPIDSGILEKPMPGEAAEQVKAWMAADVPMLRLGTTGEIVKAPPGRPGAGRRRRHAGSARRSRGRRGSRRWR</sequence>
<evidence type="ECO:0000313" key="3">
    <source>
        <dbReference type="Proteomes" id="UP000253303"/>
    </source>
</evidence>
<gene>
    <name evidence="2" type="ORF">DP939_28410</name>
</gene>
<name>A0A366LTT4_9ACTN</name>
<evidence type="ECO:0000256" key="1">
    <source>
        <dbReference type="SAM" id="MobiDB-lite"/>
    </source>
</evidence>
<dbReference type="SUPFAM" id="SSF51735">
    <property type="entry name" value="NAD(P)-binding Rossmann-fold domains"/>
    <property type="match status" value="1"/>
</dbReference>
<dbReference type="EMBL" id="QMEY01000015">
    <property type="protein sequence ID" value="RBQ16622.1"/>
    <property type="molecule type" value="Genomic_DNA"/>
</dbReference>
<dbReference type="Proteomes" id="UP000253303">
    <property type="component" value="Unassembled WGS sequence"/>
</dbReference>
<dbReference type="InterPro" id="IPR036291">
    <property type="entry name" value="NAD(P)-bd_dom_sf"/>
</dbReference>